<evidence type="ECO:0000313" key="3">
    <source>
        <dbReference type="Proteomes" id="UP000189443"/>
    </source>
</evidence>
<organism evidence="2 3">
    <name type="scientific">Streptomyces pactum</name>
    <dbReference type="NCBI Taxonomy" id="68249"/>
    <lineage>
        <taxon>Bacteria</taxon>
        <taxon>Bacillati</taxon>
        <taxon>Actinomycetota</taxon>
        <taxon>Actinomycetes</taxon>
        <taxon>Kitasatosporales</taxon>
        <taxon>Streptomycetaceae</taxon>
        <taxon>Streptomyces</taxon>
    </lineage>
</organism>
<dbReference type="AlphaFoldDB" id="A0A1S6JH81"/>
<accession>A0A1S6JH81</accession>
<reference evidence="2 3" key="1">
    <citation type="submission" date="2017-02" db="EMBL/GenBank/DDBJ databases">
        <title>Streptomyces pactum ACT12 Genome sequencing and assembly.</title>
        <authorList>
            <person name="Xue Q."/>
            <person name="Yan X."/>
            <person name="Jia L."/>
            <person name="Yan H."/>
        </authorList>
    </citation>
    <scope>NUCLEOTIDE SEQUENCE [LARGE SCALE GENOMIC DNA]</scope>
    <source>
        <strain evidence="2 3">ACT12</strain>
    </source>
</reference>
<proteinExistence type="predicted"/>
<feature type="region of interest" description="Disordered" evidence="1">
    <location>
        <begin position="43"/>
        <end position="66"/>
    </location>
</feature>
<dbReference type="Proteomes" id="UP000189443">
    <property type="component" value="Chromosome"/>
</dbReference>
<dbReference type="RefSeq" id="WP_055420416.1">
    <property type="nucleotide sequence ID" value="NZ_CP019724.1"/>
</dbReference>
<gene>
    <name evidence="2" type="ORF">B1H29_33305</name>
</gene>
<protein>
    <submittedName>
        <fullName evidence="2">Uncharacterized protein</fullName>
    </submittedName>
</protein>
<name>A0A1S6JH81_9ACTN</name>
<dbReference type="KEGG" id="spac:B1H29_33305"/>
<keyword evidence="3" id="KW-1185">Reference proteome</keyword>
<sequence>MQEGFTVDAAFWPDATEWWGKATVAMVDASRRAGAQHGVELRVGGRQRSAGAPLGGCRPLTRRARR</sequence>
<dbReference type="EMBL" id="CP019724">
    <property type="protein sequence ID" value="AQS71117.1"/>
    <property type="molecule type" value="Genomic_DNA"/>
</dbReference>
<evidence type="ECO:0000313" key="2">
    <source>
        <dbReference type="EMBL" id="AQS71117.1"/>
    </source>
</evidence>
<evidence type="ECO:0000256" key="1">
    <source>
        <dbReference type="SAM" id="MobiDB-lite"/>
    </source>
</evidence>